<dbReference type="PROSITE" id="PS00041">
    <property type="entry name" value="HTH_ARAC_FAMILY_1"/>
    <property type="match status" value="1"/>
</dbReference>
<evidence type="ECO:0000256" key="4">
    <source>
        <dbReference type="ARBA" id="ARBA00023163"/>
    </source>
</evidence>
<dbReference type="InterPro" id="IPR003313">
    <property type="entry name" value="AraC-bd"/>
</dbReference>
<comment type="caution">
    <text evidence="7">The sequence shown here is derived from an EMBL/GenBank/DDBJ whole genome shotgun (WGS) entry which is preliminary data.</text>
</comment>
<dbReference type="InterPro" id="IPR018062">
    <property type="entry name" value="HTH_AraC-typ_CS"/>
</dbReference>
<evidence type="ECO:0000256" key="2">
    <source>
        <dbReference type="ARBA" id="ARBA00023125"/>
    </source>
</evidence>
<evidence type="ECO:0000256" key="5">
    <source>
        <dbReference type="SAM" id="MobiDB-lite"/>
    </source>
</evidence>
<dbReference type="InterPro" id="IPR020449">
    <property type="entry name" value="Tscrpt_reg_AraC-type_HTH"/>
</dbReference>
<dbReference type="Pfam" id="PF12833">
    <property type="entry name" value="HTH_18"/>
    <property type="match status" value="1"/>
</dbReference>
<dbReference type="Proteomes" id="UP001500751">
    <property type="component" value="Unassembled WGS sequence"/>
</dbReference>
<sequence>MEYPDHRAPDSTVTPDTKLSETAFPPPEPDPEPPPEPDPGPRRARAGRGHLDLHDLEVPEVSVLPFAVGSFDTIGDLALADFPHRHSFYEIVLVTAGQGHHVVDLHPWPVTPPHLGVIVPGQIHHWEQADGVEGVVLLFNEDFLRRHPDDAAVLHVLGALAWLRPDARQMAGLTALAAEMQRELRAAEPGHESVLRAYLHILIVRAARIADALGPDASAADGPLSQVNGMVDRYLRLIAAPRQAGRTLTSYAREIGVSPGHLHELVREQTGLTPGKLTRRHRVLEAKRLLAGTDLTVRQVSEQSGFADPSYFCRFFRRETGLTPGEFRRRATGMHHDPMV</sequence>
<dbReference type="PANTHER" id="PTHR46796">
    <property type="entry name" value="HTH-TYPE TRANSCRIPTIONAL ACTIVATOR RHAS-RELATED"/>
    <property type="match status" value="1"/>
</dbReference>
<dbReference type="InterPro" id="IPR037923">
    <property type="entry name" value="HTH-like"/>
</dbReference>
<dbReference type="Pfam" id="PF02311">
    <property type="entry name" value="AraC_binding"/>
    <property type="match status" value="1"/>
</dbReference>
<dbReference type="SUPFAM" id="SSF46689">
    <property type="entry name" value="Homeodomain-like"/>
    <property type="match status" value="1"/>
</dbReference>
<name>A0ABP5FN94_9ACTN</name>
<keyword evidence="4" id="KW-0804">Transcription</keyword>
<dbReference type="SUPFAM" id="SSF51215">
    <property type="entry name" value="Regulatory protein AraC"/>
    <property type="match status" value="1"/>
</dbReference>
<evidence type="ECO:0000256" key="3">
    <source>
        <dbReference type="ARBA" id="ARBA00023159"/>
    </source>
</evidence>
<evidence type="ECO:0000256" key="1">
    <source>
        <dbReference type="ARBA" id="ARBA00023015"/>
    </source>
</evidence>
<gene>
    <name evidence="7" type="ORF">GCM10009839_30570</name>
</gene>
<reference evidence="8" key="1">
    <citation type="journal article" date="2019" name="Int. J. Syst. Evol. Microbiol.">
        <title>The Global Catalogue of Microorganisms (GCM) 10K type strain sequencing project: providing services to taxonomists for standard genome sequencing and annotation.</title>
        <authorList>
            <consortium name="The Broad Institute Genomics Platform"/>
            <consortium name="The Broad Institute Genome Sequencing Center for Infectious Disease"/>
            <person name="Wu L."/>
            <person name="Ma J."/>
        </authorList>
    </citation>
    <scope>NUCLEOTIDE SEQUENCE [LARGE SCALE GENOMIC DNA]</scope>
    <source>
        <strain evidence="8">JCM 16014</strain>
    </source>
</reference>
<keyword evidence="1" id="KW-0805">Transcription regulation</keyword>
<accession>A0ABP5FN94</accession>
<dbReference type="RefSeq" id="WP_344666256.1">
    <property type="nucleotide sequence ID" value="NZ_BAAAQN010000015.1"/>
</dbReference>
<keyword evidence="8" id="KW-1185">Reference proteome</keyword>
<dbReference type="PRINTS" id="PR00032">
    <property type="entry name" value="HTHARAC"/>
</dbReference>
<evidence type="ECO:0000313" key="8">
    <source>
        <dbReference type="Proteomes" id="UP001500751"/>
    </source>
</evidence>
<keyword evidence="2" id="KW-0238">DNA-binding</keyword>
<dbReference type="PROSITE" id="PS01124">
    <property type="entry name" value="HTH_ARAC_FAMILY_2"/>
    <property type="match status" value="1"/>
</dbReference>
<feature type="domain" description="HTH araC/xylS-type" evidence="6">
    <location>
        <begin position="232"/>
        <end position="330"/>
    </location>
</feature>
<proteinExistence type="predicted"/>
<dbReference type="InterPro" id="IPR009057">
    <property type="entry name" value="Homeodomain-like_sf"/>
</dbReference>
<dbReference type="SMART" id="SM00342">
    <property type="entry name" value="HTH_ARAC"/>
    <property type="match status" value="1"/>
</dbReference>
<dbReference type="InterPro" id="IPR050204">
    <property type="entry name" value="AraC_XylS_family_regulators"/>
</dbReference>
<keyword evidence="3" id="KW-0010">Activator</keyword>
<organism evidence="7 8">
    <name type="scientific">Catenulispora yoronensis</name>
    <dbReference type="NCBI Taxonomy" id="450799"/>
    <lineage>
        <taxon>Bacteria</taxon>
        <taxon>Bacillati</taxon>
        <taxon>Actinomycetota</taxon>
        <taxon>Actinomycetes</taxon>
        <taxon>Catenulisporales</taxon>
        <taxon>Catenulisporaceae</taxon>
        <taxon>Catenulispora</taxon>
    </lineage>
</organism>
<dbReference type="EMBL" id="BAAAQN010000015">
    <property type="protein sequence ID" value="GAA2029091.1"/>
    <property type="molecule type" value="Genomic_DNA"/>
</dbReference>
<evidence type="ECO:0000259" key="6">
    <source>
        <dbReference type="PROSITE" id="PS01124"/>
    </source>
</evidence>
<dbReference type="InterPro" id="IPR018060">
    <property type="entry name" value="HTH_AraC"/>
</dbReference>
<dbReference type="Gene3D" id="1.10.10.60">
    <property type="entry name" value="Homeodomain-like"/>
    <property type="match status" value="2"/>
</dbReference>
<feature type="region of interest" description="Disordered" evidence="5">
    <location>
        <begin position="1"/>
        <end position="47"/>
    </location>
</feature>
<protein>
    <submittedName>
        <fullName evidence="7">AraC family transcriptional regulator</fullName>
    </submittedName>
</protein>
<evidence type="ECO:0000313" key="7">
    <source>
        <dbReference type="EMBL" id="GAA2029091.1"/>
    </source>
</evidence>